<organism evidence="3 4">
    <name type="scientific">Granulicella aggregans</name>
    <dbReference type="NCBI Taxonomy" id="474949"/>
    <lineage>
        <taxon>Bacteria</taxon>
        <taxon>Pseudomonadati</taxon>
        <taxon>Acidobacteriota</taxon>
        <taxon>Terriglobia</taxon>
        <taxon>Terriglobales</taxon>
        <taxon>Acidobacteriaceae</taxon>
        <taxon>Granulicella</taxon>
    </lineage>
</organism>
<dbReference type="AlphaFoldDB" id="A0A7W7ZFM1"/>
<comment type="caution">
    <text evidence="3">The sequence shown here is derived from an EMBL/GenBank/DDBJ whole genome shotgun (WGS) entry which is preliminary data.</text>
</comment>
<keyword evidence="2" id="KW-0732">Signal</keyword>
<reference evidence="3 4" key="1">
    <citation type="submission" date="2020-08" db="EMBL/GenBank/DDBJ databases">
        <title>Genomic Encyclopedia of Type Strains, Phase IV (KMG-V): Genome sequencing to study the core and pangenomes of soil and plant-associated prokaryotes.</title>
        <authorList>
            <person name="Whitman W."/>
        </authorList>
    </citation>
    <scope>NUCLEOTIDE SEQUENCE [LARGE SCALE GENOMIC DNA]</scope>
    <source>
        <strain evidence="3 4">M8UP14</strain>
    </source>
</reference>
<feature type="compositionally biased region" description="Low complexity" evidence="1">
    <location>
        <begin position="185"/>
        <end position="206"/>
    </location>
</feature>
<dbReference type="EMBL" id="JACHIP010000004">
    <property type="protein sequence ID" value="MBB5058709.1"/>
    <property type="molecule type" value="Genomic_DNA"/>
</dbReference>
<evidence type="ECO:0000256" key="1">
    <source>
        <dbReference type="SAM" id="MobiDB-lite"/>
    </source>
</evidence>
<dbReference type="RefSeq" id="WP_184218792.1">
    <property type="nucleotide sequence ID" value="NZ_JACHIP010000004.1"/>
</dbReference>
<protein>
    <submittedName>
        <fullName evidence="3">Uncharacterized protein</fullName>
    </submittedName>
</protein>
<dbReference type="Proteomes" id="UP000540989">
    <property type="component" value="Unassembled WGS sequence"/>
</dbReference>
<evidence type="ECO:0000313" key="3">
    <source>
        <dbReference type="EMBL" id="MBB5058709.1"/>
    </source>
</evidence>
<feature type="region of interest" description="Disordered" evidence="1">
    <location>
        <begin position="168"/>
        <end position="260"/>
    </location>
</feature>
<name>A0A7W7ZFM1_9BACT</name>
<feature type="chain" id="PRO_5031312295" evidence="2">
    <location>
        <begin position="22"/>
        <end position="260"/>
    </location>
</feature>
<evidence type="ECO:0000313" key="4">
    <source>
        <dbReference type="Proteomes" id="UP000540989"/>
    </source>
</evidence>
<gene>
    <name evidence="3" type="ORF">HDF16_003423</name>
</gene>
<sequence>MQSLPALLLALSVVATRPAIAQSGAPTTQLPTGTRIPLAVIRPVWSKSVKPGDPIYTQTTFPATVDDHVAIPSGTYVEGQIDSLTKPTRKQNHATFAIHFTKIIFANGYTALLSDSAARATLDIQASPANDLLLDNGAQIEMTLGSALTLDSAQVAAAIPASKPLQPGSFKSATLCRPTPGYPGSPGSPDTVIPGSPGTPSTTIPGANGSPDITIPGTPATPATVIPGSPGTPDTPGTFCPSPPLVLSSSAASPTTAKHD</sequence>
<accession>A0A7W7ZFM1</accession>
<proteinExistence type="predicted"/>
<feature type="signal peptide" evidence="2">
    <location>
        <begin position="1"/>
        <end position="21"/>
    </location>
</feature>
<feature type="compositionally biased region" description="Low complexity" evidence="1">
    <location>
        <begin position="213"/>
        <end position="238"/>
    </location>
</feature>
<keyword evidence="4" id="KW-1185">Reference proteome</keyword>
<evidence type="ECO:0000256" key="2">
    <source>
        <dbReference type="SAM" id="SignalP"/>
    </source>
</evidence>
<feature type="compositionally biased region" description="Low complexity" evidence="1">
    <location>
        <begin position="245"/>
        <end position="254"/>
    </location>
</feature>